<dbReference type="EMBL" id="CAJNDS010002248">
    <property type="protein sequence ID" value="CAE7391841.1"/>
    <property type="molecule type" value="Genomic_DNA"/>
</dbReference>
<feature type="compositionally biased region" description="Polar residues" evidence="1">
    <location>
        <begin position="210"/>
        <end position="221"/>
    </location>
</feature>
<evidence type="ECO:0000256" key="1">
    <source>
        <dbReference type="SAM" id="MobiDB-lite"/>
    </source>
</evidence>
<comment type="caution">
    <text evidence="2">The sequence shown here is derived from an EMBL/GenBank/DDBJ whole genome shotgun (WGS) entry which is preliminary data.</text>
</comment>
<accession>A0A812QKJ2</accession>
<organism evidence="2 3">
    <name type="scientific">Symbiodinium natans</name>
    <dbReference type="NCBI Taxonomy" id="878477"/>
    <lineage>
        <taxon>Eukaryota</taxon>
        <taxon>Sar</taxon>
        <taxon>Alveolata</taxon>
        <taxon>Dinophyceae</taxon>
        <taxon>Suessiales</taxon>
        <taxon>Symbiodiniaceae</taxon>
        <taxon>Symbiodinium</taxon>
    </lineage>
</organism>
<name>A0A812QKJ2_9DINO</name>
<reference evidence="2" key="1">
    <citation type="submission" date="2021-02" db="EMBL/GenBank/DDBJ databases">
        <authorList>
            <person name="Dougan E. K."/>
            <person name="Rhodes N."/>
            <person name="Thang M."/>
            <person name="Chan C."/>
        </authorList>
    </citation>
    <scope>NUCLEOTIDE SEQUENCE</scope>
</reference>
<dbReference type="Proteomes" id="UP000604046">
    <property type="component" value="Unassembled WGS sequence"/>
</dbReference>
<feature type="region of interest" description="Disordered" evidence="1">
    <location>
        <begin position="207"/>
        <end position="230"/>
    </location>
</feature>
<evidence type="ECO:0000313" key="2">
    <source>
        <dbReference type="EMBL" id="CAE7391841.1"/>
    </source>
</evidence>
<dbReference type="OrthoDB" id="447436at2759"/>
<dbReference type="AlphaFoldDB" id="A0A812QKJ2"/>
<gene>
    <name evidence="2" type="primary">RE1</name>
    <name evidence="2" type="ORF">SNAT2548_LOCUS21356</name>
</gene>
<proteinExistence type="predicted"/>
<evidence type="ECO:0000313" key="3">
    <source>
        <dbReference type="Proteomes" id="UP000604046"/>
    </source>
</evidence>
<protein>
    <submittedName>
        <fullName evidence="2">RE1 protein</fullName>
    </submittedName>
</protein>
<sequence>MSRVEHGRVGVRTNTDQVITCRLQDVRHSLAYLTDELAVFFGAEDHIAPAGSQASFAQAQAQAHTDRLRPGTVLTLGHVRTAEGQWVETPQTEKHRGLYQACMFIAETVFRLSTTVAVRLAHAVRTLTAREEFTSSVTLWWTSPGSRDISFLHSDTARVSFVDILGQGWANSHAMQFLGIPDDEGWATSARWAVPAQVDDSAFEPVTASRVETSSESQPRLSTVPEEDESSTTASLVTWEALCATFGHSITKEQQPWLSEAYLAHMTECAPALHHPTDLADLQHAVEPPAQCPWATDHQIEAYVAACHNELEAVIDRTDDLLTPEEVQQNAAEVTQAVMNELKTWQGFKCFRRRARKDAPCIIDAKWVYKWKYVQGKRIIRARLCLRGFKETGADDQTNFASTASRFSQKLLVSECVLRGWVLASSDVPKAFLQGVSYEELASTTDAPMRDVSFELTGEGLSCLQTLPEFKGFNPRTEVLHCLKPGTGCRDAPRCFSLKLRQVTQAFGLRSSSIDPELEMLHKNGDLVMAIIKHVDDLKMIGPRKLIEEFVAHLTAVFGKMEIEWHSFTFCGVQHTQQADGSVELDQIKFLSACKQITAPQAITGDPNTLLPEAARRHFLSLLMTIAYSLLTRPDIAVFVTALQRESHQAKVIHAKRLNVLLKWMQANPRKLVFPVMEEYPDMLMQISDSSYRAKAEDGLSVRGLVSIRVSSKALSEGLAQTPCHVLDYVSKAQRHVTRSTFSSELFAATDATDSGLLQTVALHELNSGVLTPNDAKAMIEGTLPCSTVLGLGVDARSVSAAVTAPNIKVPAEPSLLLHVCWLRALLVSQRLWVLYWIDTRSMLADALTKGSCSRELITAAMSGNLLMPQPYEIQEIRR</sequence>
<keyword evidence="3" id="KW-1185">Reference proteome</keyword>